<dbReference type="InterPro" id="IPR004564">
    <property type="entry name" value="OM_lipoprot_carrier_LolA-like"/>
</dbReference>
<dbReference type="Gene3D" id="2.50.20.10">
    <property type="entry name" value="Lipoprotein localisation LolA/LolB/LppX"/>
    <property type="match status" value="1"/>
</dbReference>
<proteinExistence type="predicted"/>
<dbReference type="Pfam" id="PF03548">
    <property type="entry name" value="LolA"/>
    <property type="match status" value="1"/>
</dbReference>
<protein>
    <submittedName>
        <fullName evidence="2">Outer membrane lipoprotein carrier protein LolA</fullName>
    </submittedName>
</protein>
<dbReference type="EMBL" id="CP066776">
    <property type="protein sequence ID" value="QQL45476.1"/>
    <property type="molecule type" value="Genomic_DNA"/>
</dbReference>
<keyword evidence="2" id="KW-0449">Lipoprotein</keyword>
<evidence type="ECO:0000256" key="1">
    <source>
        <dbReference type="ARBA" id="ARBA00022729"/>
    </source>
</evidence>
<dbReference type="InterPro" id="IPR029046">
    <property type="entry name" value="LolA/LolB/LppX"/>
</dbReference>
<dbReference type="CDD" id="cd16325">
    <property type="entry name" value="LolA"/>
    <property type="match status" value="1"/>
</dbReference>
<reference evidence="2 3" key="1">
    <citation type="submission" date="2020-12" db="EMBL/GenBank/DDBJ databases">
        <title>Sulforoseuscoccus oceanibium gen. nov., sp. nov., a representative of the phylum Verrucomicrobia with special cytoplasmic membrane, and proposal of Sulforoseuscoccusaceae fam. nov.</title>
        <authorList>
            <person name="Xi F."/>
        </authorList>
    </citation>
    <scope>NUCLEOTIDE SEQUENCE [LARGE SCALE GENOMIC DNA]</scope>
    <source>
        <strain evidence="2 3">T37</strain>
    </source>
</reference>
<dbReference type="KEGG" id="soa:G3M56_002490"/>
<dbReference type="AlphaFoldDB" id="A0A6B3LFL7"/>
<keyword evidence="1" id="KW-0732">Signal</keyword>
<dbReference type="Proteomes" id="UP000475117">
    <property type="component" value="Chromosome"/>
</dbReference>
<organism evidence="2 3">
    <name type="scientific">Sulfuriroseicoccus oceanibius</name>
    <dbReference type="NCBI Taxonomy" id="2707525"/>
    <lineage>
        <taxon>Bacteria</taxon>
        <taxon>Pseudomonadati</taxon>
        <taxon>Verrucomicrobiota</taxon>
        <taxon>Verrucomicrobiia</taxon>
        <taxon>Verrucomicrobiales</taxon>
        <taxon>Verrucomicrobiaceae</taxon>
        <taxon>Sulfuriroseicoccus</taxon>
    </lineage>
</organism>
<dbReference type="RefSeq" id="WP_164365676.1">
    <property type="nucleotide sequence ID" value="NZ_CP066776.1"/>
</dbReference>
<dbReference type="SUPFAM" id="SSF89392">
    <property type="entry name" value="Prokaryotic lipoproteins and lipoprotein localization factors"/>
    <property type="match status" value="1"/>
</dbReference>
<sequence length="233" mass="26034">MHANHVSLGKATVLVLLVLSLFCGPVAANQADAREVMTEWIAAQQETEAVEVSFVQDRRLRGLRKPMRSTGTFWLVKSGNMRWQIGDPPKTIAIYTDETVTVIRPSKGEYKQRQLVATEEGSETERMFLQTGLPTSLEQFEKFASVEGLTEVAVNPALTGVVLKLKDRKAASAVDRLVLYIDQKRQMLAGYEIAFRDKSEVITQFSKIAKKASIPADTFTEDVSGLKQVEWKK</sequence>
<keyword evidence="3" id="KW-1185">Reference proteome</keyword>
<evidence type="ECO:0000313" key="2">
    <source>
        <dbReference type="EMBL" id="QQL45476.1"/>
    </source>
</evidence>
<evidence type="ECO:0000313" key="3">
    <source>
        <dbReference type="Proteomes" id="UP000475117"/>
    </source>
</evidence>
<gene>
    <name evidence="2" type="ORF">G3M56_002490</name>
</gene>
<name>A0A6B3LFL7_9BACT</name>
<accession>A0A6B3LFL7</accession>